<comment type="caution">
    <text evidence="1">The sequence shown here is derived from an EMBL/GenBank/DDBJ whole genome shotgun (WGS) entry which is preliminary data.</text>
</comment>
<dbReference type="EMBL" id="JASJQH010002004">
    <property type="protein sequence ID" value="KAK9760581.1"/>
    <property type="molecule type" value="Genomic_DNA"/>
</dbReference>
<feature type="non-terminal residue" evidence="1">
    <location>
        <position position="538"/>
    </location>
</feature>
<protein>
    <submittedName>
        <fullName evidence="1">Uncharacterized protein</fullName>
    </submittedName>
</protein>
<proteinExistence type="predicted"/>
<gene>
    <name evidence="1" type="ORF">K7432_015256</name>
</gene>
<evidence type="ECO:0000313" key="2">
    <source>
        <dbReference type="Proteomes" id="UP001479436"/>
    </source>
</evidence>
<organism evidence="1 2">
    <name type="scientific">Basidiobolus ranarum</name>
    <dbReference type="NCBI Taxonomy" id="34480"/>
    <lineage>
        <taxon>Eukaryota</taxon>
        <taxon>Fungi</taxon>
        <taxon>Fungi incertae sedis</taxon>
        <taxon>Zoopagomycota</taxon>
        <taxon>Entomophthoromycotina</taxon>
        <taxon>Basidiobolomycetes</taxon>
        <taxon>Basidiobolales</taxon>
        <taxon>Basidiobolaceae</taxon>
        <taxon>Basidiobolus</taxon>
    </lineage>
</organism>
<name>A0ABR2WGC4_9FUNG</name>
<reference evidence="1 2" key="1">
    <citation type="submission" date="2023-04" db="EMBL/GenBank/DDBJ databases">
        <title>Genome of Basidiobolus ranarum AG-B5.</title>
        <authorList>
            <person name="Stajich J.E."/>
            <person name="Carter-House D."/>
            <person name="Gryganskyi A."/>
        </authorList>
    </citation>
    <scope>NUCLEOTIDE SEQUENCE [LARGE SCALE GENOMIC DNA]</scope>
    <source>
        <strain evidence="1 2">AG-B5</strain>
    </source>
</reference>
<dbReference type="Proteomes" id="UP001479436">
    <property type="component" value="Unassembled WGS sequence"/>
</dbReference>
<sequence>MPPSPLEGASKFHRFTLHMQTDFRAFAKSISTLFSPEIQENIFFYVGDCLLYFNLTYRHKERLKYLIPGREGSGFLLEEAIKRRHKPFLKWLLNFKSFPNEYLLVSAVCHGDLSILLQIISFIGEDYKEHDTHAKIICIREGKMEMLEYLFERNKTFHCSSTDLRKYIIEGLYNSGELCNWYLKNKEYCPLIADSICIRGLLINNDITRTKKLLKNKKVATLITALSSTCSAKEKTYRWIIRTYPNEEKVLTHVAKACTLAGYVDTLEKLFNAPYSVHVECDMFVDIPNVAVAKILHKYAYKRNQISNALSICQIQELEKRFSTYRDSVSYLELLRSVTLGRKIYEPYFTGRQPEDVVMYLVDLGRKNFGIRLLQQYIQHALNCGYPLLLKMLMVSLPRDLIKSFMTSTICYYQNLDMAECVLGLGIVQTLSLRNVMSIPSPSIIRNLIERKVVVSNDGILLKWSQETEFAIQQEILAGYLKFKRDPPTTETLLTLVHSIHCSPPSKGHLKSQLEDAHTSKQDTRFVLGDALGLDSPR</sequence>
<accession>A0ABR2WGC4</accession>
<keyword evidence="2" id="KW-1185">Reference proteome</keyword>
<evidence type="ECO:0000313" key="1">
    <source>
        <dbReference type="EMBL" id="KAK9760581.1"/>
    </source>
</evidence>